<dbReference type="InterPro" id="IPR043502">
    <property type="entry name" value="DNA/RNA_pol_sf"/>
</dbReference>
<name>A0AAQ3UB16_PASNO</name>
<dbReference type="GO" id="GO:0046872">
    <property type="term" value="F:metal ion binding"/>
    <property type="evidence" value="ECO:0007669"/>
    <property type="project" value="UniProtKB-KW"/>
</dbReference>
<dbReference type="Pfam" id="PF22936">
    <property type="entry name" value="Pol_BBD"/>
    <property type="match status" value="1"/>
</dbReference>
<dbReference type="SUPFAM" id="SSF53098">
    <property type="entry name" value="Ribonuclease H-like"/>
    <property type="match status" value="1"/>
</dbReference>
<evidence type="ECO:0000256" key="3">
    <source>
        <dbReference type="ARBA" id="ARBA00022750"/>
    </source>
</evidence>
<gene>
    <name evidence="7" type="ORF">U9M48_035330</name>
</gene>
<dbReference type="InterPro" id="IPR039537">
    <property type="entry name" value="Retrotran_Ty1/copia-like"/>
</dbReference>
<dbReference type="GO" id="GO:0015074">
    <property type="term" value="P:DNA integration"/>
    <property type="evidence" value="ECO:0007669"/>
    <property type="project" value="InterPro"/>
</dbReference>
<evidence type="ECO:0000313" key="8">
    <source>
        <dbReference type="Proteomes" id="UP001341281"/>
    </source>
</evidence>
<dbReference type="GO" id="GO:0006508">
    <property type="term" value="P:proteolysis"/>
    <property type="evidence" value="ECO:0007669"/>
    <property type="project" value="UniProtKB-KW"/>
</dbReference>
<dbReference type="InterPro" id="IPR013103">
    <property type="entry name" value="RVT_2"/>
</dbReference>
<feature type="compositionally biased region" description="Basic residues" evidence="5">
    <location>
        <begin position="269"/>
        <end position="278"/>
    </location>
</feature>
<dbReference type="EMBL" id="CP144752">
    <property type="protein sequence ID" value="WVZ88863.1"/>
    <property type="molecule type" value="Genomic_DNA"/>
</dbReference>
<reference evidence="7 8" key="1">
    <citation type="submission" date="2024-02" db="EMBL/GenBank/DDBJ databases">
        <title>High-quality chromosome-scale genome assembly of Pensacola bahiagrass (Paspalum notatum Flugge var. saurae).</title>
        <authorList>
            <person name="Vega J.M."/>
            <person name="Podio M."/>
            <person name="Orjuela J."/>
            <person name="Siena L.A."/>
            <person name="Pessino S.C."/>
            <person name="Combes M.C."/>
            <person name="Mariac C."/>
            <person name="Albertini E."/>
            <person name="Pupilli F."/>
            <person name="Ortiz J.P.A."/>
            <person name="Leblanc O."/>
        </authorList>
    </citation>
    <scope>NUCLEOTIDE SEQUENCE [LARGE SCALE GENOMIC DNA]</scope>
    <source>
        <strain evidence="7">R1</strain>
        <tissue evidence="7">Leaf</tissue>
    </source>
</reference>
<dbReference type="InterPro" id="IPR025724">
    <property type="entry name" value="GAG-pre-integrase_dom"/>
</dbReference>
<dbReference type="AlphaFoldDB" id="A0AAQ3UB16"/>
<sequence length="1093" mass="124275">MSSGEGPLPVFNGDDFPYWKIRMESYMEAIDPLLDTAAITGFPAVVDKDKPTASEQNYEKWNAKARNVLLRGLCKEVFNRVRTIKDAHKLWEEICALHEGTLSEREQRHNTLSKKLSDFRMLPHENANQMYSRLNVLVEEINGLGLTQIKEDDVARKILDLLPVDKYGHIVTVLHQTDLSKATPSGVLGKINAHEMYMHITPDAEPPSKKKDIALKASSSKEKKSTPKKIIVVDTKKKMSKKKIAMMRWPNLCASKLGHLSYQCRVATKKKQEKKKYKNNSSDESSDDEKKIKKKIPKQFEKKFFKKKGKAYIGEWMTDEDTSSDSSDSSDDEDEVVAGLATATTTTPTPSSPTYSSTSHLCLMAKGDKVNYKTGGSHWVMDSGCTQHMTGDSRMFTSLSGSVKEYDKIIFGDNSKGKVEGLSKIEISSEYSISNVLLVDSLNFNLLSVGQLCDLGFQCLFKPNEVIVSKIDGGEEVFKGFRHNNLYLIDFNSKKANLQACLFSKNSMGWLWHRRLAHVGMSTLKKVMKKDLVRGLKDITFEKDKLCSACQAGKQDANTHPSKTFMSTSRPLELLHMDLFGPTTYTSIGGNNYGFVIVDDFSRYTWVYFLEDKTEVAHVFSKVAKRAQNEFNTSIVKIRSDNGREFDNTNIEEYCDEVGIKHEFFATYTPQQNGVVERKNRTLITLARSMLDEYGTSEKFWAEAINTACYASNRLYPHRLLDKTPYELLNGRKPNISYFRVFGCKCYIYKKRQHLAHVDVVDKDEEPLVEAMKNMPIGDIKPKEDEDEVQIINQPSSSMAPQDGSEQDKILPNEDVHVPQEQIDEQAQDVNAPFQAPQVAPQRRSQLTCGHPKELITRSHNTAPFVQAYSFVSSIEPTTIDQALSDPDWVNAMHEKLNNFTRNEVWTLEAKPKGARVIGTKWVFRNKQDDEGNIVRNKARLVAKGYYQVEGIDFGETFAPVARLEAIRFLLAYATHHDMKLYQMDVKSAFLNGYINELVYVEQPPGFEDPSNPNHVYRLSKALYGLKQAPRAWYERLRDFLIEKGFTIGRVDTTLFTKKTDNDLFVCQVYVDDIIFGSTNEEYCMEFGNMMAK</sequence>
<dbReference type="InterPro" id="IPR054722">
    <property type="entry name" value="PolX-like_BBD"/>
</dbReference>
<dbReference type="Gene3D" id="3.30.420.10">
    <property type="entry name" value="Ribonuclease H-like superfamily/Ribonuclease H"/>
    <property type="match status" value="1"/>
</dbReference>
<evidence type="ECO:0000313" key="7">
    <source>
        <dbReference type="EMBL" id="WVZ88863.1"/>
    </source>
</evidence>
<dbReference type="PANTHER" id="PTHR42648">
    <property type="entry name" value="TRANSPOSASE, PUTATIVE-RELATED"/>
    <property type="match status" value="1"/>
</dbReference>
<dbReference type="InterPro" id="IPR001584">
    <property type="entry name" value="Integrase_cat-core"/>
</dbReference>
<dbReference type="PANTHER" id="PTHR42648:SF21">
    <property type="entry name" value="CYSTEINE-RICH RLK (RECEPTOR-LIKE PROTEIN KINASE) 8"/>
    <property type="match status" value="1"/>
</dbReference>
<dbReference type="Pfam" id="PF07727">
    <property type="entry name" value="RVT_2"/>
    <property type="match status" value="1"/>
</dbReference>
<dbReference type="GO" id="GO:0004190">
    <property type="term" value="F:aspartic-type endopeptidase activity"/>
    <property type="evidence" value="ECO:0007669"/>
    <property type="project" value="UniProtKB-KW"/>
</dbReference>
<evidence type="ECO:0000256" key="1">
    <source>
        <dbReference type="ARBA" id="ARBA00022670"/>
    </source>
</evidence>
<dbReference type="SUPFAM" id="SSF56672">
    <property type="entry name" value="DNA/RNA polymerases"/>
    <property type="match status" value="1"/>
</dbReference>
<feature type="region of interest" description="Disordered" evidence="5">
    <location>
        <begin position="202"/>
        <end position="228"/>
    </location>
</feature>
<protein>
    <recommendedName>
        <fullName evidence="6">Integrase catalytic domain-containing protein</fullName>
    </recommendedName>
</protein>
<feature type="region of interest" description="Disordered" evidence="5">
    <location>
        <begin position="269"/>
        <end position="292"/>
    </location>
</feature>
<feature type="domain" description="Integrase catalytic" evidence="6">
    <location>
        <begin position="567"/>
        <end position="733"/>
    </location>
</feature>
<proteinExistence type="predicted"/>
<dbReference type="InterPro" id="IPR036397">
    <property type="entry name" value="RNaseH_sf"/>
</dbReference>
<keyword evidence="4" id="KW-0378">Hydrolase</keyword>
<dbReference type="Pfam" id="PF14223">
    <property type="entry name" value="Retrotran_gag_2"/>
    <property type="match status" value="1"/>
</dbReference>
<keyword evidence="1" id="KW-0645">Protease</keyword>
<accession>A0AAQ3UB16</accession>
<keyword evidence="8" id="KW-1185">Reference proteome</keyword>
<organism evidence="7 8">
    <name type="scientific">Paspalum notatum var. saurae</name>
    <dbReference type="NCBI Taxonomy" id="547442"/>
    <lineage>
        <taxon>Eukaryota</taxon>
        <taxon>Viridiplantae</taxon>
        <taxon>Streptophyta</taxon>
        <taxon>Embryophyta</taxon>
        <taxon>Tracheophyta</taxon>
        <taxon>Spermatophyta</taxon>
        <taxon>Magnoliopsida</taxon>
        <taxon>Liliopsida</taxon>
        <taxon>Poales</taxon>
        <taxon>Poaceae</taxon>
        <taxon>PACMAD clade</taxon>
        <taxon>Panicoideae</taxon>
        <taxon>Andropogonodae</taxon>
        <taxon>Paspaleae</taxon>
        <taxon>Paspalinae</taxon>
        <taxon>Paspalum</taxon>
    </lineage>
</organism>
<dbReference type="InterPro" id="IPR012337">
    <property type="entry name" value="RNaseH-like_sf"/>
</dbReference>
<feature type="compositionally biased region" description="Basic and acidic residues" evidence="5">
    <location>
        <begin position="206"/>
        <end position="225"/>
    </location>
</feature>
<evidence type="ECO:0000256" key="2">
    <source>
        <dbReference type="ARBA" id="ARBA00022723"/>
    </source>
</evidence>
<dbReference type="Proteomes" id="UP001341281">
    <property type="component" value="Chromosome 08"/>
</dbReference>
<dbReference type="GO" id="GO:0003676">
    <property type="term" value="F:nucleic acid binding"/>
    <property type="evidence" value="ECO:0007669"/>
    <property type="project" value="InterPro"/>
</dbReference>
<keyword evidence="3" id="KW-0064">Aspartyl protease</keyword>
<keyword evidence="2" id="KW-0479">Metal-binding</keyword>
<dbReference type="PROSITE" id="PS50994">
    <property type="entry name" value="INTEGRASE"/>
    <property type="match status" value="1"/>
</dbReference>
<dbReference type="Pfam" id="PF00665">
    <property type="entry name" value="rve"/>
    <property type="match status" value="1"/>
</dbReference>
<evidence type="ECO:0000256" key="4">
    <source>
        <dbReference type="ARBA" id="ARBA00022801"/>
    </source>
</evidence>
<evidence type="ECO:0000256" key="5">
    <source>
        <dbReference type="SAM" id="MobiDB-lite"/>
    </source>
</evidence>
<dbReference type="Pfam" id="PF13976">
    <property type="entry name" value="gag_pre-integrs"/>
    <property type="match status" value="1"/>
</dbReference>
<evidence type="ECO:0000259" key="6">
    <source>
        <dbReference type="PROSITE" id="PS50994"/>
    </source>
</evidence>